<evidence type="ECO:0008006" key="5">
    <source>
        <dbReference type="Google" id="ProtNLM"/>
    </source>
</evidence>
<accession>A0A9D7PT61</accession>
<keyword evidence="2" id="KW-0732">Signal</keyword>
<dbReference type="AlphaFoldDB" id="A0A9D7PT61"/>
<evidence type="ECO:0000256" key="2">
    <source>
        <dbReference type="SAM" id="SignalP"/>
    </source>
</evidence>
<proteinExistence type="predicted"/>
<sequence>MLTRISALVMTVILAACATPEPPPAPPPPPPKAEKPRMESQPLKHLVGRNLKAMPIKPLNVKTRCTFRDEVTGTRGKLDLQVKEDDVKRFTAEVNIPKHGTCRFDMKDFVQADKGQHPVTLTSSGNTCAVRVWEQGTRFTVSFNECTVKCEGNAHDYLWPILIDGKTGRCV</sequence>
<dbReference type="Proteomes" id="UP000886689">
    <property type="component" value="Unassembled WGS sequence"/>
</dbReference>
<name>A0A9D7PT61_9PROT</name>
<evidence type="ECO:0000256" key="1">
    <source>
        <dbReference type="SAM" id="MobiDB-lite"/>
    </source>
</evidence>
<comment type="caution">
    <text evidence="3">The sequence shown here is derived from an EMBL/GenBank/DDBJ whole genome shotgun (WGS) entry which is preliminary data.</text>
</comment>
<evidence type="ECO:0000313" key="3">
    <source>
        <dbReference type="EMBL" id="MBK8525312.1"/>
    </source>
</evidence>
<gene>
    <name evidence="3" type="ORF">IPL58_15500</name>
</gene>
<feature type="signal peptide" evidence="2">
    <location>
        <begin position="1"/>
        <end position="18"/>
    </location>
</feature>
<organism evidence="3 4">
    <name type="scientific">Candidatus Proximibacter danicus</name>
    <dbReference type="NCBI Taxonomy" id="2954365"/>
    <lineage>
        <taxon>Bacteria</taxon>
        <taxon>Pseudomonadati</taxon>
        <taxon>Pseudomonadota</taxon>
        <taxon>Betaproteobacteria</taxon>
        <taxon>Candidatus Proximibacter</taxon>
    </lineage>
</organism>
<feature type="region of interest" description="Disordered" evidence="1">
    <location>
        <begin position="18"/>
        <end position="40"/>
    </location>
</feature>
<feature type="chain" id="PRO_5039044762" description="Lipoprotein" evidence="2">
    <location>
        <begin position="19"/>
        <end position="171"/>
    </location>
</feature>
<reference evidence="3" key="1">
    <citation type="submission" date="2020-10" db="EMBL/GenBank/DDBJ databases">
        <title>Connecting structure to function with the recovery of over 1000 high-quality activated sludge metagenome-assembled genomes encoding full-length rRNA genes using long-read sequencing.</title>
        <authorList>
            <person name="Singleton C.M."/>
            <person name="Petriglieri F."/>
            <person name="Kristensen J.M."/>
            <person name="Kirkegaard R.H."/>
            <person name="Michaelsen T.Y."/>
            <person name="Andersen M.H."/>
            <person name="Karst S.M."/>
            <person name="Dueholm M.S."/>
            <person name="Nielsen P.H."/>
            <person name="Albertsen M."/>
        </authorList>
    </citation>
    <scope>NUCLEOTIDE SEQUENCE</scope>
    <source>
        <strain evidence="3">Hirt_18-Q3-R61-65_BATAC.395</strain>
    </source>
</reference>
<protein>
    <recommendedName>
        <fullName evidence="5">Lipoprotein</fullName>
    </recommendedName>
</protein>
<feature type="compositionally biased region" description="Pro residues" evidence="1">
    <location>
        <begin position="20"/>
        <end position="31"/>
    </location>
</feature>
<evidence type="ECO:0000313" key="4">
    <source>
        <dbReference type="Proteomes" id="UP000886689"/>
    </source>
</evidence>
<dbReference type="PROSITE" id="PS51257">
    <property type="entry name" value="PROKAR_LIPOPROTEIN"/>
    <property type="match status" value="1"/>
</dbReference>
<dbReference type="EMBL" id="JADJUC010000028">
    <property type="protein sequence ID" value="MBK8525312.1"/>
    <property type="molecule type" value="Genomic_DNA"/>
</dbReference>